<dbReference type="PANTHER" id="PTHR44591:SF3">
    <property type="entry name" value="RESPONSE REGULATORY DOMAIN-CONTAINING PROTEIN"/>
    <property type="match status" value="1"/>
</dbReference>
<feature type="modified residue" description="4-aspartylphosphate" evidence="3">
    <location>
        <position position="53"/>
    </location>
</feature>
<dbReference type="PROSITE" id="PS50297">
    <property type="entry name" value="ANK_REP_REGION"/>
    <property type="match status" value="1"/>
</dbReference>
<dbReference type="InterPro" id="IPR011006">
    <property type="entry name" value="CheY-like_superfamily"/>
</dbReference>
<name>A0A1I1FUG7_9GAMM</name>
<dbReference type="SUPFAM" id="SSF48403">
    <property type="entry name" value="Ankyrin repeat"/>
    <property type="match status" value="1"/>
</dbReference>
<dbReference type="PROSITE" id="PS50110">
    <property type="entry name" value="RESPONSE_REGULATORY"/>
    <property type="match status" value="1"/>
</dbReference>
<dbReference type="InterPro" id="IPR001789">
    <property type="entry name" value="Sig_transdc_resp-reg_receiver"/>
</dbReference>
<dbReference type="InterPro" id="IPR036770">
    <property type="entry name" value="Ankyrin_rpt-contain_sf"/>
</dbReference>
<keyword evidence="6" id="KW-1185">Reference proteome</keyword>
<feature type="domain" description="Response regulatory" evidence="4">
    <location>
        <begin position="4"/>
        <end position="120"/>
    </location>
</feature>
<evidence type="ECO:0000256" key="1">
    <source>
        <dbReference type="ARBA" id="ARBA00022553"/>
    </source>
</evidence>
<organism evidence="5 6">
    <name type="scientific">Marinospirillum celere</name>
    <dbReference type="NCBI Taxonomy" id="1122252"/>
    <lineage>
        <taxon>Bacteria</taxon>
        <taxon>Pseudomonadati</taxon>
        <taxon>Pseudomonadota</taxon>
        <taxon>Gammaproteobacteria</taxon>
        <taxon>Oceanospirillales</taxon>
        <taxon>Oceanospirillaceae</taxon>
        <taxon>Marinospirillum</taxon>
    </lineage>
</organism>
<gene>
    <name evidence="5" type="ORF">SAMN05660443_1108</name>
</gene>
<feature type="repeat" description="ANK" evidence="2">
    <location>
        <begin position="175"/>
        <end position="207"/>
    </location>
</feature>
<dbReference type="STRING" id="1122252.SAMN05660443_1108"/>
<sequence length="230" mass="25640">MTKTLMLVEDEASLLDNLEEMLELEGFDIIKAMNGGEALAQLKTHQPDLIVCDIMMPMMDGFEFLEKVRAQPETASLPFIFLTAKTSEEDQRLGRELGADDYLTKPFTREGLLKAIGLRLGKQHSLSHLERERSHQSGSRRSQAVLMRIAAVEGDVKTLEDLIQEGGNIDLLDEQGNSALMFAVMMRNEEAARILLNAGADPKLKHPKTSLSVQEMARTMGLNRLAREMG</sequence>
<keyword evidence="2" id="KW-0040">ANK repeat</keyword>
<dbReference type="Gene3D" id="3.40.50.2300">
    <property type="match status" value="1"/>
</dbReference>
<dbReference type="SMART" id="SM00248">
    <property type="entry name" value="ANK"/>
    <property type="match status" value="2"/>
</dbReference>
<reference evidence="5 6" key="1">
    <citation type="submission" date="2016-10" db="EMBL/GenBank/DDBJ databases">
        <authorList>
            <person name="de Groot N.N."/>
        </authorList>
    </citation>
    <scope>NUCLEOTIDE SEQUENCE [LARGE SCALE GENOMIC DNA]</scope>
    <source>
        <strain evidence="5 6">DSM 18438</strain>
    </source>
</reference>
<keyword evidence="1 3" id="KW-0597">Phosphoprotein</keyword>
<dbReference type="AlphaFoldDB" id="A0A1I1FUG7"/>
<evidence type="ECO:0000313" key="5">
    <source>
        <dbReference type="EMBL" id="SFC00630.1"/>
    </source>
</evidence>
<evidence type="ECO:0000259" key="4">
    <source>
        <dbReference type="PROSITE" id="PS50110"/>
    </source>
</evidence>
<evidence type="ECO:0000256" key="2">
    <source>
        <dbReference type="PROSITE-ProRule" id="PRU00023"/>
    </source>
</evidence>
<dbReference type="CDD" id="cd17574">
    <property type="entry name" value="REC_OmpR"/>
    <property type="match status" value="1"/>
</dbReference>
<dbReference type="SUPFAM" id="SSF52172">
    <property type="entry name" value="CheY-like"/>
    <property type="match status" value="1"/>
</dbReference>
<dbReference type="Proteomes" id="UP000199058">
    <property type="component" value="Unassembled WGS sequence"/>
</dbReference>
<dbReference type="SMART" id="SM00448">
    <property type="entry name" value="REC"/>
    <property type="match status" value="1"/>
</dbReference>
<dbReference type="EMBL" id="FOLH01000002">
    <property type="protein sequence ID" value="SFC00630.1"/>
    <property type="molecule type" value="Genomic_DNA"/>
</dbReference>
<protein>
    <submittedName>
        <fullName evidence="5">Ankyrin repeat-containing protein</fullName>
    </submittedName>
</protein>
<dbReference type="PANTHER" id="PTHR44591">
    <property type="entry name" value="STRESS RESPONSE REGULATOR PROTEIN 1"/>
    <property type="match status" value="1"/>
</dbReference>
<dbReference type="OrthoDB" id="9793549at2"/>
<dbReference type="GO" id="GO:0000160">
    <property type="term" value="P:phosphorelay signal transduction system"/>
    <property type="evidence" value="ECO:0007669"/>
    <property type="project" value="InterPro"/>
</dbReference>
<dbReference type="Pfam" id="PF12796">
    <property type="entry name" value="Ank_2"/>
    <property type="match status" value="1"/>
</dbReference>
<evidence type="ECO:0000256" key="3">
    <source>
        <dbReference type="PROSITE-ProRule" id="PRU00169"/>
    </source>
</evidence>
<dbReference type="InterPro" id="IPR002110">
    <property type="entry name" value="Ankyrin_rpt"/>
</dbReference>
<proteinExistence type="predicted"/>
<dbReference type="RefSeq" id="WP_091960403.1">
    <property type="nucleotide sequence ID" value="NZ_FOLH01000002.1"/>
</dbReference>
<evidence type="ECO:0000313" key="6">
    <source>
        <dbReference type="Proteomes" id="UP000199058"/>
    </source>
</evidence>
<dbReference type="Gene3D" id="1.25.40.20">
    <property type="entry name" value="Ankyrin repeat-containing domain"/>
    <property type="match status" value="1"/>
</dbReference>
<dbReference type="Pfam" id="PF00072">
    <property type="entry name" value="Response_reg"/>
    <property type="match status" value="1"/>
</dbReference>
<dbReference type="InterPro" id="IPR050595">
    <property type="entry name" value="Bact_response_regulator"/>
</dbReference>
<dbReference type="PROSITE" id="PS50088">
    <property type="entry name" value="ANK_REPEAT"/>
    <property type="match status" value="1"/>
</dbReference>
<accession>A0A1I1FUG7</accession>